<comment type="caution">
    <text evidence="9">The sequence shown here is derived from an EMBL/GenBank/DDBJ whole genome shotgun (WGS) entry which is preliminary data.</text>
</comment>
<keyword evidence="2 7" id="KW-0808">Transferase</keyword>
<evidence type="ECO:0000256" key="8">
    <source>
        <dbReference type="SAM" id="MobiDB-lite"/>
    </source>
</evidence>
<dbReference type="FunFam" id="3.30.470.160:FF:000001">
    <property type="entry name" value="Kinase"/>
    <property type="match status" value="1"/>
</dbReference>
<keyword evidence="4 7" id="KW-0418">Kinase</keyword>
<feature type="compositionally biased region" description="Basic and acidic residues" evidence="8">
    <location>
        <begin position="12"/>
        <end position="24"/>
    </location>
</feature>
<dbReference type="EC" id="2.7.-.-" evidence="7"/>
<evidence type="ECO:0000256" key="2">
    <source>
        <dbReference type="ARBA" id="ARBA00022679"/>
    </source>
</evidence>
<dbReference type="Gene3D" id="3.30.470.160">
    <property type="entry name" value="Inositol polyphosphate kinase"/>
    <property type="match status" value="1"/>
</dbReference>
<evidence type="ECO:0000313" key="10">
    <source>
        <dbReference type="Proteomes" id="UP000823561"/>
    </source>
</evidence>
<dbReference type="GO" id="GO:0005737">
    <property type="term" value="C:cytoplasm"/>
    <property type="evidence" value="ECO:0007669"/>
    <property type="project" value="TreeGrafter"/>
</dbReference>
<feature type="region of interest" description="Disordered" evidence="8">
    <location>
        <begin position="141"/>
        <end position="197"/>
    </location>
</feature>
<feature type="compositionally biased region" description="Basic and acidic residues" evidence="8">
    <location>
        <begin position="212"/>
        <end position="223"/>
    </location>
</feature>
<sequence>MSVTTSPSVSLEMRRGEGERRKLPDTVAEEGGIVCLLEGHPHEEEMSGIYTAVLQGPRATPMLQSAQAVLSPRADDGEEGEPDVIHTPEGSPHSREVTHTPPVVTGELTHTPEHTGVTAHLPQTHKPATHDTTLTLTGETTHTQQTNTPVHPTSHTAPGPSTQEGRVREEGGGGGVEAKEDGEREKEGGMQWTERKEAPRRNLWSLRERGMNERRNEGRREWPRGGSLERTSQEGCGMGWRRGGKMWKEHSRDGEVEDGERDEARSVLEEEKRRVKETPHHHILSRVLVHSSTSSSSSSSSFNFSSPESDEVFSEGEETSSRRRIMRRCRSWRTFLTMMQWSKRRQSSWVQLAGHQGNFQLSEGGEVLKRWSETEGACLSLLMSDVLRVFVPRYYGPLSRNGNDYLRLEDLLSGLTHPVIMDCKMGVRTYLEEEIAKARMSHTLRNDMYQKMVKVDPSAPLAEEHAQGAVTKLRYMQWRDSVSSSSTLGFRIEGIMLENGTVLRDFNRTQSIGQLIDAFLTFTKSNLHILRAYQSRLQALSDVLHESEFFNTHELIGSSLLFVHDSSSKANVWMIDFGKSMPTPEGIHLQHDVAWTEGNREDGYLIGLASINRLLAKAIRRARGSGLERSDSQTLAGDREDEDEEENTQSVQYGSLNPAQ</sequence>
<evidence type="ECO:0000256" key="4">
    <source>
        <dbReference type="ARBA" id="ARBA00022777"/>
    </source>
</evidence>
<evidence type="ECO:0000256" key="3">
    <source>
        <dbReference type="ARBA" id="ARBA00022741"/>
    </source>
</evidence>
<dbReference type="Proteomes" id="UP000823561">
    <property type="component" value="Chromosome 14"/>
</dbReference>
<evidence type="ECO:0000256" key="5">
    <source>
        <dbReference type="ARBA" id="ARBA00022840"/>
    </source>
</evidence>
<dbReference type="GO" id="GO:0005524">
    <property type="term" value="F:ATP binding"/>
    <property type="evidence" value="ECO:0007669"/>
    <property type="project" value="UniProtKB-KW"/>
</dbReference>
<dbReference type="Pfam" id="PF03770">
    <property type="entry name" value="IPK"/>
    <property type="match status" value="1"/>
</dbReference>
<dbReference type="GO" id="GO:0000828">
    <property type="term" value="F:inositol hexakisphosphate kinase activity"/>
    <property type="evidence" value="ECO:0007669"/>
    <property type="project" value="TreeGrafter"/>
</dbReference>
<dbReference type="GO" id="GO:0046854">
    <property type="term" value="P:phosphatidylinositol phosphate biosynthetic process"/>
    <property type="evidence" value="ECO:0007669"/>
    <property type="project" value="TreeGrafter"/>
</dbReference>
<reference evidence="9" key="1">
    <citation type="submission" date="2020-10" db="EMBL/GenBank/DDBJ databases">
        <title>Chromosome-scale genome assembly of the Allis shad, Alosa alosa.</title>
        <authorList>
            <person name="Margot Z."/>
            <person name="Christophe K."/>
            <person name="Cabau C."/>
            <person name="Louis A."/>
            <person name="Berthelot C."/>
            <person name="Parey E."/>
            <person name="Roest Crollius H."/>
            <person name="Montfort J."/>
            <person name="Robinson-Rechavi M."/>
            <person name="Bucao C."/>
            <person name="Bouchez O."/>
            <person name="Gislard M."/>
            <person name="Lluch J."/>
            <person name="Milhes M."/>
            <person name="Lampietro C."/>
            <person name="Lopez Roques C."/>
            <person name="Donnadieu C."/>
            <person name="Braasch I."/>
            <person name="Desvignes T."/>
            <person name="Postlethwait J."/>
            <person name="Bobe J."/>
            <person name="Guiguen Y."/>
        </authorList>
    </citation>
    <scope>NUCLEOTIDE SEQUENCE</scope>
    <source>
        <strain evidence="9">M-15738</strain>
        <tissue evidence="9">Blood</tissue>
    </source>
</reference>
<feature type="compositionally biased region" description="Basic and acidic residues" evidence="8">
    <location>
        <begin position="165"/>
        <end position="197"/>
    </location>
</feature>
<feature type="compositionally biased region" description="Polar residues" evidence="8">
    <location>
        <begin position="154"/>
        <end position="163"/>
    </location>
</feature>
<dbReference type="PANTHER" id="PTHR12400">
    <property type="entry name" value="INOSITOL POLYPHOSPHATE KINASE"/>
    <property type="match status" value="1"/>
</dbReference>
<comment type="similarity">
    <text evidence="1 7">Belongs to the inositol phosphokinase (IPK) family.</text>
</comment>
<dbReference type="InterPro" id="IPR038286">
    <property type="entry name" value="IPK_sf"/>
</dbReference>
<dbReference type="AlphaFoldDB" id="A0AAV6G6P6"/>
<feature type="compositionally biased region" description="Basic and acidic residues" evidence="8">
    <location>
        <begin position="262"/>
        <end position="280"/>
    </location>
</feature>
<protein>
    <recommendedName>
        <fullName evidence="7">Kinase</fullName>
        <ecNumber evidence="7">2.7.-.-</ecNumber>
    </recommendedName>
</protein>
<evidence type="ECO:0000256" key="7">
    <source>
        <dbReference type="RuleBase" id="RU363090"/>
    </source>
</evidence>
<feature type="compositionally biased region" description="Low complexity" evidence="8">
    <location>
        <begin position="291"/>
        <end position="306"/>
    </location>
</feature>
<evidence type="ECO:0000313" key="9">
    <source>
        <dbReference type="EMBL" id="KAG5270505.1"/>
    </source>
</evidence>
<keyword evidence="10" id="KW-1185">Reference proteome</keyword>
<accession>A0AAV6G6P6</accession>
<feature type="compositionally biased region" description="Polar residues" evidence="8">
    <location>
        <begin position="648"/>
        <end position="660"/>
    </location>
</feature>
<dbReference type="GO" id="GO:0032958">
    <property type="term" value="P:inositol phosphate biosynthetic process"/>
    <property type="evidence" value="ECO:0007669"/>
    <property type="project" value="InterPro"/>
</dbReference>
<dbReference type="SUPFAM" id="SSF56104">
    <property type="entry name" value="SAICAR synthase-like"/>
    <property type="match status" value="1"/>
</dbReference>
<feature type="compositionally biased region" description="Low complexity" evidence="8">
    <location>
        <begin position="141"/>
        <end position="153"/>
    </location>
</feature>
<organism evidence="9 10">
    <name type="scientific">Alosa alosa</name>
    <name type="common">allis shad</name>
    <dbReference type="NCBI Taxonomy" id="278164"/>
    <lineage>
        <taxon>Eukaryota</taxon>
        <taxon>Metazoa</taxon>
        <taxon>Chordata</taxon>
        <taxon>Craniata</taxon>
        <taxon>Vertebrata</taxon>
        <taxon>Euteleostomi</taxon>
        <taxon>Actinopterygii</taxon>
        <taxon>Neopterygii</taxon>
        <taxon>Teleostei</taxon>
        <taxon>Clupei</taxon>
        <taxon>Clupeiformes</taxon>
        <taxon>Clupeoidei</taxon>
        <taxon>Clupeidae</taxon>
        <taxon>Alosa</taxon>
    </lineage>
</organism>
<dbReference type="InterPro" id="IPR005522">
    <property type="entry name" value="IPK"/>
</dbReference>
<gene>
    <name evidence="9" type="ORF">AALO_G00193400</name>
</gene>
<keyword evidence="3" id="KW-0547">Nucleotide-binding</keyword>
<feature type="region of interest" description="Disordered" evidence="8">
    <location>
        <begin position="1"/>
        <end position="25"/>
    </location>
</feature>
<proteinExistence type="inferred from homology"/>
<feature type="compositionally biased region" description="Acidic residues" evidence="8">
    <location>
        <begin position="308"/>
        <end position="317"/>
    </location>
</feature>
<comment type="catalytic activity">
    <reaction evidence="6">
        <text>1D-myo-inositol 1,4,5-trisphosphate + ATP = 1D-myo-inositol 1,3,4,5-tetrakisphosphate + ADP + H(+)</text>
        <dbReference type="Rhea" id="RHEA:11020"/>
        <dbReference type="ChEBI" id="CHEBI:15378"/>
        <dbReference type="ChEBI" id="CHEBI:30616"/>
        <dbReference type="ChEBI" id="CHEBI:57895"/>
        <dbReference type="ChEBI" id="CHEBI:203600"/>
        <dbReference type="ChEBI" id="CHEBI:456216"/>
        <dbReference type="EC" id="2.7.1.127"/>
    </reaction>
    <physiologicalReaction direction="left-to-right" evidence="6">
        <dbReference type="Rhea" id="RHEA:11021"/>
    </physiologicalReaction>
</comment>
<dbReference type="PANTHER" id="PTHR12400:SF77">
    <property type="entry name" value="KINASE"/>
    <property type="match status" value="1"/>
</dbReference>
<feature type="region of interest" description="Disordered" evidence="8">
    <location>
        <begin position="212"/>
        <end position="317"/>
    </location>
</feature>
<feature type="region of interest" description="Disordered" evidence="8">
    <location>
        <begin position="72"/>
        <end position="108"/>
    </location>
</feature>
<feature type="region of interest" description="Disordered" evidence="8">
    <location>
        <begin position="626"/>
        <end position="660"/>
    </location>
</feature>
<name>A0AAV6G6P6_9TELE</name>
<dbReference type="EMBL" id="JADWDJ010000014">
    <property type="protein sequence ID" value="KAG5270505.1"/>
    <property type="molecule type" value="Genomic_DNA"/>
</dbReference>
<dbReference type="GO" id="GO:0008440">
    <property type="term" value="F:inositol-1,4,5-trisphosphate 3-kinase activity"/>
    <property type="evidence" value="ECO:0007669"/>
    <property type="project" value="UniProtKB-EC"/>
</dbReference>
<evidence type="ECO:0000256" key="1">
    <source>
        <dbReference type="ARBA" id="ARBA00007374"/>
    </source>
</evidence>
<dbReference type="GO" id="GO:0005634">
    <property type="term" value="C:nucleus"/>
    <property type="evidence" value="ECO:0007669"/>
    <property type="project" value="TreeGrafter"/>
</dbReference>
<keyword evidence="5" id="KW-0067">ATP-binding</keyword>
<evidence type="ECO:0000256" key="6">
    <source>
        <dbReference type="ARBA" id="ARBA00051963"/>
    </source>
</evidence>